<evidence type="ECO:0000259" key="12">
    <source>
        <dbReference type="Pfam" id="PF00288"/>
    </source>
</evidence>
<dbReference type="InterPro" id="IPR019539">
    <property type="entry name" value="GalKase_N"/>
</dbReference>
<dbReference type="PRINTS" id="PR00473">
    <property type="entry name" value="GALCTOKINASE"/>
</dbReference>
<keyword evidence="16" id="KW-1185">Reference proteome</keyword>
<keyword evidence="2" id="KW-0963">Cytoplasm</keyword>
<dbReference type="InterPro" id="IPR006206">
    <property type="entry name" value="Mevalonate/galactokinase"/>
</dbReference>
<name>A0A4R3KXS5_9SPHI</name>
<organism evidence="15 16">
    <name type="scientific">Anseongella ginsenosidimutans</name>
    <dbReference type="NCBI Taxonomy" id="496056"/>
    <lineage>
        <taxon>Bacteria</taxon>
        <taxon>Pseudomonadati</taxon>
        <taxon>Bacteroidota</taxon>
        <taxon>Sphingobacteriia</taxon>
        <taxon>Sphingobacteriales</taxon>
        <taxon>Sphingobacteriaceae</taxon>
        <taxon>Anseongella</taxon>
    </lineage>
</organism>
<keyword evidence="4" id="KW-0479">Metal-binding</keyword>
<evidence type="ECO:0000259" key="14">
    <source>
        <dbReference type="Pfam" id="PF10509"/>
    </source>
</evidence>
<dbReference type="AlphaFoldDB" id="A0A4R3KXS5"/>
<dbReference type="SUPFAM" id="SSF55060">
    <property type="entry name" value="GHMP Kinase, C-terminal domain"/>
    <property type="match status" value="1"/>
</dbReference>
<dbReference type="GO" id="GO:0046872">
    <property type="term" value="F:metal ion binding"/>
    <property type="evidence" value="ECO:0007669"/>
    <property type="project" value="UniProtKB-KW"/>
</dbReference>
<keyword evidence="3" id="KW-0808">Transferase</keyword>
<dbReference type="GO" id="GO:0005524">
    <property type="term" value="F:ATP binding"/>
    <property type="evidence" value="ECO:0007669"/>
    <property type="project" value="UniProtKB-UniRule"/>
</dbReference>
<dbReference type="RefSeq" id="WP_132127527.1">
    <property type="nucleotide sequence ID" value="NZ_SMAD01000001.1"/>
</dbReference>
<reference evidence="15 16" key="1">
    <citation type="submission" date="2019-03" db="EMBL/GenBank/DDBJ databases">
        <title>Genomic Encyclopedia of Type Strains, Phase IV (KMG-IV): sequencing the most valuable type-strain genomes for metagenomic binning, comparative biology and taxonomic classification.</title>
        <authorList>
            <person name="Goeker M."/>
        </authorList>
    </citation>
    <scope>NUCLEOTIDE SEQUENCE [LARGE SCALE GENOMIC DNA]</scope>
    <source>
        <strain evidence="15 16">DSM 21100</strain>
    </source>
</reference>
<comment type="similarity">
    <text evidence="1">Belongs to the GHMP kinase family. GalK subfamily.</text>
</comment>
<evidence type="ECO:0000256" key="9">
    <source>
        <dbReference type="ARBA" id="ARBA00023144"/>
    </source>
</evidence>
<evidence type="ECO:0000256" key="5">
    <source>
        <dbReference type="ARBA" id="ARBA00022741"/>
    </source>
</evidence>
<dbReference type="PROSITE" id="PS00627">
    <property type="entry name" value="GHMP_KINASES_ATP"/>
    <property type="match status" value="1"/>
</dbReference>
<dbReference type="InterPro" id="IPR013750">
    <property type="entry name" value="GHMP_kinase_C_dom"/>
</dbReference>
<keyword evidence="5" id="KW-0547">Nucleotide-binding</keyword>
<dbReference type="EMBL" id="SMAD01000001">
    <property type="protein sequence ID" value="TCS90064.1"/>
    <property type="molecule type" value="Genomic_DNA"/>
</dbReference>
<dbReference type="PIRSF" id="PIRSF000530">
    <property type="entry name" value="Galactokinase"/>
    <property type="match status" value="1"/>
</dbReference>
<dbReference type="PANTHER" id="PTHR10457">
    <property type="entry name" value="MEVALONATE KINASE/GALACTOKINASE"/>
    <property type="match status" value="1"/>
</dbReference>
<dbReference type="InterPro" id="IPR014721">
    <property type="entry name" value="Ribsml_uS5_D2-typ_fold_subgr"/>
</dbReference>
<proteinExistence type="inferred from homology"/>
<dbReference type="NCBIfam" id="TIGR00131">
    <property type="entry name" value="gal_kin"/>
    <property type="match status" value="1"/>
</dbReference>
<dbReference type="InterPro" id="IPR019741">
    <property type="entry name" value="Galactokinase_CS"/>
</dbReference>
<evidence type="ECO:0000313" key="15">
    <source>
        <dbReference type="EMBL" id="TCS90064.1"/>
    </source>
</evidence>
<feature type="domain" description="GHMP kinase C-terminal" evidence="13">
    <location>
        <begin position="284"/>
        <end position="357"/>
    </location>
</feature>
<dbReference type="PANTHER" id="PTHR10457:SF7">
    <property type="entry name" value="GALACTOKINASE-RELATED"/>
    <property type="match status" value="1"/>
</dbReference>
<dbReference type="FunFam" id="3.30.70.890:FF:000001">
    <property type="entry name" value="Galactokinase"/>
    <property type="match status" value="1"/>
</dbReference>
<sequence length="388" mass="43050">MEQTQKIKRTFRELFGASPLIFRAPGRINLIGEHTDYNQGWVLPAAIDKAIYLAIERREDDSIHLFSDDYSEHFETRAGELRRSGKLWPDYILGVVEQFLKDGHSLGGFNIAFGGDIPLGAGLSSSAALECATATALSSLFDLPYSRLDLALKAQAAENEFVGVKCGLMDQYASIFGKKGHLIKLDCASREHDYVPFAASDLRIVLFDTQVKHSLASSAYNRRREECEAGVGLVKEHHPGVSSLRDVSETMLRQYVKPHDETVYQRCSYVVGEMNRLQEACEHLEENNFRQFGQCMFETHYGLKNQYEVSCFELDLLVEMVETRPDVFGARMMGGGFGGCTINLVRAEAAESLAAEIAGIYHEATGMRLAAYFVSIEDGAGCVTASHA</sequence>
<dbReference type="Proteomes" id="UP000295807">
    <property type="component" value="Unassembled WGS sequence"/>
</dbReference>
<gene>
    <name evidence="15" type="ORF">EDD80_101262</name>
</gene>
<dbReference type="GO" id="GO:0004335">
    <property type="term" value="F:galactokinase activity"/>
    <property type="evidence" value="ECO:0007669"/>
    <property type="project" value="UniProtKB-UniRule"/>
</dbReference>
<dbReference type="InterPro" id="IPR006204">
    <property type="entry name" value="GHMP_kinase_N_dom"/>
</dbReference>
<evidence type="ECO:0000256" key="8">
    <source>
        <dbReference type="ARBA" id="ARBA00022842"/>
    </source>
</evidence>
<feature type="domain" description="GHMP kinase N-terminal" evidence="12">
    <location>
        <begin position="91"/>
        <end position="178"/>
    </location>
</feature>
<keyword evidence="10" id="KW-0119">Carbohydrate metabolism</keyword>
<evidence type="ECO:0000256" key="7">
    <source>
        <dbReference type="ARBA" id="ARBA00022840"/>
    </source>
</evidence>
<dbReference type="Pfam" id="PF08544">
    <property type="entry name" value="GHMP_kinases_C"/>
    <property type="match status" value="1"/>
</dbReference>
<dbReference type="EC" id="2.7.1.6" evidence="11"/>
<dbReference type="InterPro" id="IPR000705">
    <property type="entry name" value="Galactokinase"/>
</dbReference>
<dbReference type="Gene3D" id="3.30.230.10">
    <property type="match status" value="1"/>
</dbReference>
<dbReference type="SUPFAM" id="SSF54211">
    <property type="entry name" value="Ribosomal protein S5 domain 2-like"/>
    <property type="match status" value="1"/>
</dbReference>
<accession>A0A4R3KXS5</accession>
<evidence type="ECO:0000256" key="4">
    <source>
        <dbReference type="ARBA" id="ARBA00022723"/>
    </source>
</evidence>
<evidence type="ECO:0000256" key="10">
    <source>
        <dbReference type="ARBA" id="ARBA00023277"/>
    </source>
</evidence>
<keyword evidence="8" id="KW-0460">Magnesium</keyword>
<comment type="caution">
    <text evidence="15">The sequence shown here is derived from an EMBL/GenBank/DDBJ whole genome shotgun (WGS) entry which is preliminary data.</text>
</comment>
<evidence type="ECO:0000259" key="13">
    <source>
        <dbReference type="Pfam" id="PF08544"/>
    </source>
</evidence>
<dbReference type="InterPro" id="IPR036554">
    <property type="entry name" value="GHMP_kinase_C_sf"/>
</dbReference>
<dbReference type="PROSITE" id="PS00106">
    <property type="entry name" value="GALACTOKINASE"/>
    <property type="match status" value="1"/>
</dbReference>
<dbReference type="FunFam" id="3.30.230.10:FF:000017">
    <property type="entry name" value="Galactokinase"/>
    <property type="match status" value="1"/>
</dbReference>
<dbReference type="PRINTS" id="PR00959">
    <property type="entry name" value="MEVGALKINASE"/>
</dbReference>
<dbReference type="GO" id="GO:0006012">
    <property type="term" value="P:galactose metabolic process"/>
    <property type="evidence" value="ECO:0007669"/>
    <property type="project" value="UniProtKB-UniRule"/>
</dbReference>
<feature type="domain" description="Galactokinase N-terminal" evidence="14">
    <location>
        <begin position="10"/>
        <end position="56"/>
    </location>
</feature>
<keyword evidence="7" id="KW-0067">ATP-binding</keyword>
<evidence type="ECO:0000313" key="16">
    <source>
        <dbReference type="Proteomes" id="UP000295807"/>
    </source>
</evidence>
<protein>
    <recommendedName>
        <fullName evidence="11">Galactokinase</fullName>
        <ecNumber evidence="11">2.7.1.6</ecNumber>
    </recommendedName>
</protein>
<evidence type="ECO:0000256" key="2">
    <source>
        <dbReference type="ARBA" id="ARBA00022490"/>
    </source>
</evidence>
<evidence type="ECO:0000256" key="6">
    <source>
        <dbReference type="ARBA" id="ARBA00022777"/>
    </source>
</evidence>
<dbReference type="GO" id="GO:0005829">
    <property type="term" value="C:cytosol"/>
    <property type="evidence" value="ECO:0007669"/>
    <property type="project" value="TreeGrafter"/>
</dbReference>
<dbReference type="OrthoDB" id="250531at2"/>
<evidence type="ECO:0000256" key="11">
    <source>
        <dbReference type="NCBIfam" id="TIGR00131"/>
    </source>
</evidence>
<evidence type="ECO:0000256" key="3">
    <source>
        <dbReference type="ARBA" id="ARBA00022679"/>
    </source>
</evidence>
<dbReference type="Gene3D" id="3.30.70.890">
    <property type="entry name" value="GHMP kinase, C-terminal domain"/>
    <property type="match status" value="1"/>
</dbReference>
<dbReference type="Pfam" id="PF10509">
    <property type="entry name" value="GalKase_gal_bdg"/>
    <property type="match status" value="1"/>
</dbReference>
<dbReference type="InterPro" id="IPR006203">
    <property type="entry name" value="GHMP_knse_ATP-bd_CS"/>
</dbReference>
<dbReference type="Pfam" id="PF00288">
    <property type="entry name" value="GHMP_kinases_N"/>
    <property type="match status" value="1"/>
</dbReference>
<keyword evidence="9" id="KW-0299">Galactose metabolism</keyword>
<dbReference type="InterPro" id="IPR020568">
    <property type="entry name" value="Ribosomal_Su5_D2-typ_SF"/>
</dbReference>
<keyword evidence="6 15" id="KW-0418">Kinase</keyword>
<evidence type="ECO:0000256" key="1">
    <source>
        <dbReference type="ARBA" id="ARBA00006566"/>
    </source>
</evidence>